<keyword evidence="2" id="KW-0812">Transmembrane</keyword>
<keyword evidence="2" id="KW-1133">Transmembrane helix</keyword>
<dbReference type="EMBL" id="LAZR01000976">
    <property type="protein sequence ID" value="KKN53316.1"/>
    <property type="molecule type" value="Genomic_DNA"/>
</dbReference>
<comment type="caution">
    <text evidence="3">The sequence shown here is derived from an EMBL/GenBank/DDBJ whole genome shotgun (WGS) entry which is preliminary data.</text>
</comment>
<keyword evidence="2" id="KW-0472">Membrane</keyword>
<evidence type="ECO:0000313" key="3">
    <source>
        <dbReference type="EMBL" id="KKN53316.1"/>
    </source>
</evidence>
<protein>
    <submittedName>
        <fullName evidence="3">Uncharacterized protein</fullName>
    </submittedName>
</protein>
<name>A0A0F9TVZ9_9ZZZZ</name>
<organism evidence="3">
    <name type="scientific">marine sediment metagenome</name>
    <dbReference type="NCBI Taxonomy" id="412755"/>
    <lineage>
        <taxon>unclassified sequences</taxon>
        <taxon>metagenomes</taxon>
        <taxon>ecological metagenomes</taxon>
    </lineage>
</organism>
<feature type="transmembrane region" description="Helical" evidence="2">
    <location>
        <begin position="27"/>
        <end position="48"/>
    </location>
</feature>
<evidence type="ECO:0000256" key="2">
    <source>
        <dbReference type="SAM" id="Phobius"/>
    </source>
</evidence>
<proteinExistence type="predicted"/>
<evidence type="ECO:0000256" key="1">
    <source>
        <dbReference type="SAM" id="MobiDB-lite"/>
    </source>
</evidence>
<dbReference type="AlphaFoldDB" id="A0A0F9TVZ9"/>
<sequence length="288" mass="32014">MTDKSKSHDVFDGEIPKDIGKKKSPPVWIKIILLLILVSVLGTAVYILESDNEYDIEPGVDLNETVISELTAENPIINEVNTTNNNEAEKESIQESNLDILELENTQNEIQVIPSNTAQPSSNTAGFYDEKSELDVELADLSTRLDTIEDKESDRIALVKSGMELHAESINKLNALVGSLKELKSELKALKRESTKTNGVAQPSHLEAQKKLPKTDIPNKPNAISKTDQLKLLGIDSWGGEDYAQIEYKNEIHLLSTTEKIGKWKVMSIDDNSVMIKNEEGVSFELKI</sequence>
<accession>A0A0F9TVZ9</accession>
<feature type="region of interest" description="Disordered" evidence="1">
    <location>
        <begin position="194"/>
        <end position="223"/>
    </location>
</feature>
<reference evidence="3" key="1">
    <citation type="journal article" date="2015" name="Nature">
        <title>Complex archaea that bridge the gap between prokaryotes and eukaryotes.</title>
        <authorList>
            <person name="Spang A."/>
            <person name="Saw J.H."/>
            <person name="Jorgensen S.L."/>
            <person name="Zaremba-Niedzwiedzka K."/>
            <person name="Martijn J."/>
            <person name="Lind A.E."/>
            <person name="van Eijk R."/>
            <person name="Schleper C."/>
            <person name="Guy L."/>
            <person name="Ettema T.J."/>
        </authorList>
    </citation>
    <scope>NUCLEOTIDE SEQUENCE</scope>
</reference>
<gene>
    <name evidence="3" type="ORF">LCGC14_0603530</name>
</gene>